<feature type="compositionally biased region" description="Low complexity" evidence="1">
    <location>
        <begin position="71"/>
        <end position="80"/>
    </location>
</feature>
<gene>
    <name evidence="4" type="ORF">WG66_12020</name>
</gene>
<accession>A0A0W0FGE0</accession>
<feature type="compositionally biased region" description="Low complexity" evidence="1">
    <location>
        <begin position="92"/>
        <end position="169"/>
    </location>
</feature>
<keyword evidence="3" id="KW-0732">Signal</keyword>
<sequence>MFASTKKLFLTLVVSLVLILALSPVSEAKDFQAVRRGHGSLKRIVRKRSPIPQDGGILGLGGNREAGDAEASASSSGLSAPASVSASSTALSVPSAPLSSTSATSFVPSSVSSASSTSVPSASSSAPPSSSSSTTSATSIGPSTTPTSTSTSTTAPPSTPTTASEAAPTEGPGEVTSTVTGARRTETATAANAAQTGEADPNTRSGATSSKGKEAALTVLIVVAASVGAVVIIWTIFRKWKLARSSKFDQRLQPIDWQPTDQHDGIIPAHRRTTSDTSSFHSGLGHGGYGATSDHGHGSSNHGHGRLSPLPDHDFTAGSSNLAPVGGYADLARGPSLTRGSSPSPSMAELSRGPSLTRPTYDVGVPLHHQSPYGARY</sequence>
<feature type="region of interest" description="Disordered" evidence="1">
    <location>
        <begin position="46"/>
        <end position="80"/>
    </location>
</feature>
<reference evidence="4 5" key="1">
    <citation type="submission" date="2015-12" db="EMBL/GenBank/DDBJ databases">
        <title>Draft genome sequence of Moniliophthora roreri, the causal agent of frosty pod rot of cacao.</title>
        <authorList>
            <person name="Aime M.C."/>
            <person name="Diaz-Valderrama J.R."/>
            <person name="Kijpornyongpan T."/>
            <person name="Phillips-Mora W."/>
        </authorList>
    </citation>
    <scope>NUCLEOTIDE SEQUENCE [LARGE SCALE GENOMIC DNA]</scope>
    <source>
        <strain evidence="4 5">MCA 2952</strain>
    </source>
</reference>
<feature type="compositionally biased region" description="Low complexity" evidence="1">
    <location>
        <begin position="298"/>
        <end position="308"/>
    </location>
</feature>
<feature type="signal peptide" evidence="3">
    <location>
        <begin position="1"/>
        <end position="28"/>
    </location>
</feature>
<dbReference type="EMBL" id="LATX01001990">
    <property type="protein sequence ID" value="KTB35422.1"/>
    <property type="molecule type" value="Genomic_DNA"/>
</dbReference>
<organism evidence="4 5">
    <name type="scientific">Moniliophthora roreri</name>
    <name type="common">Frosty pod rot fungus</name>
    <name type="synonym">Monilia roreri</name>
    <dbReference type="NCBI Taxonomy" id="221103"/>
    <lineage>
        <taxon>Eukaryota</taxon>
        <taxon>Fungi</taxon>
        <taxon>Dikarya</taxon>
        <taxon>Basidiomycota</taxon>
        <taxon>Agaricomycotina</taxon>
        <taxon>Agaricomycetes</taxon>
        <taxon>Agaricomycetidae</taxon>
        <taxon>Agaricales</taxon>
        <taxon>Marasmiineae</taxon>
        <taxon>Marasmiaceae</taxon>
        <taxon>Moniliophthora</taxon>
    </lineage>
</organism>
<evidence type="ECO:0000256" key="2">
    <source>
        <dbReference type="SAM" id="Phobius"/>
    </source>
</evidence>
<keyword evidence="2" id="KW-1133">Transmembrane helix</keyword>
<evidence type="ECO:0000256" key="1">
    <source>
        <dbReference type="SAM" id="MobiDB-lite"/>
    </source>
</evidence>
<feature type="region of interest" description="Disordered" evidence="1">
    <location>
        <begin position="272"/>
        <end position="377"/>
    </location>
</feature>
<feature type="chain" id="PRO_5006901761" evidence="3">
    <location>
        <begin position="29"/>
        <end position="377"/>
    </location>
</feature>
<evidence type="ECO:0000313" key="4">
    <source>
        <dbReference type="EMBL" id="KTB35422.1"/>
    </source>
</evidence>
<feature type="transmembrane region" description="Helical" evidence="2">
    <location>
        <begin position="215"/>
        <end position="237"/>
    </location>
</feature>
<feature type="region of interest" description="Disordered" evidence="1">
    <location>
        <begin position="92"/>
        <end position="211"/>
    </location>
</feature>
<dbReference type="eggNOG" id="ENOG502S607">
    <property type="taxonomic scope" value="Eukaryota"/>
</dbReference>
<evidence type="ECO:0000256" key="3">
    <source>
        <dbReference type="SAM" id="SignalP"/>
    </source>
</evidence>
<keyword evidence="2" id="KW-0812">Transmembrane</keyword>
<name>A0A0W0FGE0_MONRR</name>
<feature type="compositionally biased region" description="Low complexity" evidence="1">
    <location>
        <begin position="178"/>
        <end position="199"/>
    </location>
</feature>
<dbReference type="AlphaFoldDB" id="A0A0W0FGE0"/>
<comment type="caution">
    <text evidence="4">The sequence shown here is derived from an EMBL/GenBank/DDBJ whole genome shotgun (WGS) entry which is preliminary data.</text>
</comment>
<keyword evidence="2" id="KW-0472">Membrane</keyword>
<proteinExistence type="predicted"/>
<evidence type="ECO:0000313" key="5">
    <source>
        <dbReference type="Proteomes" id="UP000054988"/>
    </source>
</evidence>
<protein>
    <submittedName>
        <fullName evidence="4">Uncharacterized protein</fullName>
    </submittedName>
</protein>
<dbReference type="Proteomes" id="UP000054988">
    <property type="component" value="Unassembled WGS sequence"/>
</dbReference>